<keyword evidence="2" id="KW-0479">Metal-binding</keyword>
<protein>
    <submittedName>
        <fullName evidence="8">Ferredoxin subunit of nitrite reductase or a ring-hydroxylating dioxygenase</fullName>
    </submittedName>
</protein>
<feature type="domain" description="Rieske" evidence="7">
    <location>
        <begin position="5"/>
        <end position="101"/>
    </location>
</feature>
<dbReference type="GO" id="GO:0051213">
    <property type="term" value="F:dioxygenase activity"/>
    <property type="evidence" value="ECO:0007669"/>
    <property type="project" value="UniProtKB-KW"/>
</dbReference>
<dbReference type="PROSITE" id="PS51296">
    <property type="entry name" value="RIESKE"/>
    <property type="match status" value="1"/>
</dbReference>
<organism evidence="8 9">
    <name type="scientific">Candidatus Chryseopegocella kryptomonas</name>
    <dbReference type="NCBI Taxonomy" id="1633643"/>
    <lineage>
        <taxon>Bacteria</taxon>
        <taxon>Pseudomonadati</taxon>
        <taxon>Candidatus Kryptoniota</taxon>
        <taxon>Candidatus Chryseopegocella</taxon>
    </lineage>
</organism>
<evidence type="ECO:0000256" key="5">
    <source>
        <dbReference type="ARBA" id="ARBA00034078"/>
    </source>
</evidence>
<evidence type="ECO:0000256" key="3">
    <source>
        <dbReference type="ARBA" id="ARBA00023004"/>
    </source>
</evidence>
<evidence type="ECO:0000256" key="6">
    <source>
        <dbReference type="ARBA" id="ARBA00038001"/>
    </source>
</evidence>
<evidence type="ECO:0000259" key="7">
    <source>
        <dbReference type="PROSITE" id="PS51296"/>
    </source>
</evidence>
<dbReference type="EMBL" id="CZVW01000015">
    <property type="protein sequence ID" value="CUT03162.1"/>
    <property type="molecule type" value="Genomic_DNA"/>
</dbReference>
<dbReference type="InterPro" id="IPR036922">
    <property type="entry name" value="Rieske_2Fe-2S_sf"/>
</dbReference>
<evidence type="ECO:0000256" key="2">
    <source>
        <dbReference type="ARBA" id="ARBA00022723"/>
    </source>
</evidence>
<dbReference type="OrthoDB" id="9794175at2"/>
<evidence type="ECO:0000256" key="1">
    <source>
        <dbReference type="ARBA" id="ARBA00022714"/>
    </source>
</evidence>
<evidence type="ECO:0000256" key="4">
    <source>
        <dbReference type="ARBA" id="ARBA00023014"/>
    </source>
</evidence>
<keyword evidence="1" id="KW-0001">2Fe-2S</keyword>
<dbReference type="InterPro" id="IPR017941">
    <property type="entry name" value="Rieske_2Fe-2S"/>
</dbReference>
<gene>
    <name evidence="8" type="ORF">JGI23_01415</name>
</gene>
<sequence>MSKELKICKVSEIKTGKAKSFKIEEFEIAIVNLNSNFYAISNICPHQHTKIVNGSDAIIEGENIVCPMHGWSFEIKTGKPVYGSGRLKTFELKIKNDEIWLIIEDGQV</sequence>
<comment type="similarity">
    <text evidence="6">Belongs to the bacterial ring-hydroxylating dioxygenase ferredoxin component family.</text>
</comment>
<dbReference type="RefSeq" id="WP_092350369.1">
    <property type="nucleotide sequence ID" value="NZ_CZVW01000015.1"/>
</dbReference>
<dbReference type="PANTHER" id="PTHR21496:SF0">
    <property type="entry name" value="RIESKE DOMAIN-CONTAINING PROTEIN"/>
    <property type="match status" value="1"/>
</dbReference>
<proteinExistence type="inferred from homology"/>
<dbReference type="GO" id="GO:0046872">
    <property type="term" value="F:metal ion binding"/>
    <property type="evidence" value="ECO:0007669"/>
    <property type="project" value="UniProtKB-KW"/>
</dbReference>
<keyword evidence="9" id="KW-1185">Reference proteome</keyword>
<keyword evidence="3" id="KW-0408">Iron</keyword>
<dbReference type="Proteomes" id="UP000199197">
    <property type="component" value="Unassembled WGS sequence"/>
</dbReference>
<dbReference type="PANTHER" id="PTHR21496">
    <property type="entry name" value="FERREDOXIN-RELATED"/>
    <property type="match status" value="1"/>
</dbReference>
<dbReference type="Gene3D" id="2.102.10.10">
    <property type="entry name" value="Rieske [2Fe-2S] iron-sulphur domain"/>
    <property type="match status" value="1"/>
</dbReference>
<keyword evidence="8" id="KW-0223">Dioxygenase</keyword>
<dbReference type="GO" id="GO:0051537">
    <property type="term" value="F:2 iron, 2 sulfur cluster binding"/>
    <property type="evidence" value="ECO:0007669"/>
    <property type="project" value="UniProtKB-KW"/>
</dbReference>
<dbReference type="Pfam" id="PF00355">
    <property type="entry name" value="Rieske"/>
    <property type="match status" value="1"/>
</dbReference>
<dbReference type="SUPFAM" id="SSF50022">
    <property type="entry name" value="ISP domain"/>
    <property type="match status" value="1"/>
</dbReference>
<reference evidence="9" key="1">
    <citation type="submission" date="2015-11" db="EMBL/GenBank/DDBJ databases">
        <authorList>
            <person name="Varghese N."/>
        </authorList>
    </citation>
    <scope>NUCLEOTIDE SEQUENCE [LARGE SCALE GENOMIC DNA]</scope>
    <source>
        <strain evidence="9">JGI-23</strain>
    </source>
</reference>
<evidence type="ECO:0000313" key="8">
    <source>
        <dbReference type="EMBL" id="CUT03162.1"/>
    </source>
</evidence>
<accession>A0A0P1NVQ4</accession>
<evidence type="ECO:0000313" key="9">
    <source>
        <dbReference type="Proteomes" id="UP000199197"/>
    </source>
</evidence>
<name>A0A0P1NVQ4_9BACT</name>
<keyword evidence="4" id="KW-0411">Iron-sulfur</keyword>
<comment type="cofactor">
    <cofactor evidence="5">
        <name>[2Fe-2S] cluster</name>
        <dbReference type="ChEBI" id="CHEBI:190135"/>
    </cofactor>
</comment>
<dbReference type="AlphaFoldDB" id="A0A0P1NVQ4"/>
<keyword evidence="8" id="KW-0560">Oxidoreductase</keyword>